<evidence type="ECO:0000259" key="9">
    <source>
        <dbReference type="Pfam" id="PF00881"/>
    </source>
</evidence>
<keyword evidence="3 8" id="KW-0285">Flavoprotein</keyword>
<name>A0ABT1CJP7_9PROT</name>
<keyword evidence="4 8" id="KW-0288">FMN</keyword>
<dbReference type="PIRSF" id="PIRSF000232">
    <property type="entry name" value="YdjA"/>
    <property type="match status" value="1"/>
</dbReference>
<protein>
    <recommendedName>
        <fullName evidence="8">Putative NAD(P)H nitroreductase</fullName>
        <ecNumber evidence="8">1.-.-.-</ecNumber>
    </recommendedName>
</protein>
<comment type="cofactor">
    <cofactor evidence="1 8">
        <name>FMN</name>
        <dbReference type="ChEBI" id="CHEBI:58210"/>
    </cofactor>
</comment>
<evidence type="ECO:0000313" key="11">
    <source>
        <dbReference type="Proteomes" id="UP001523401"/>
    </source>
</evidence>
<comment type="caution">
    <text evidence="10">The sequence shown here is derived from an EMBL/GenBank/DDBJ whole genome shotgun (WGS) entry which is preliminary data.</text>
</comment>
<reference evidence="10 11" key="1">
    <citation type="submission" date="2022-06" db="EMBL/GenBank/DDBJ databases">
        <title>Whole-genome of Asaia lannensis strain LMG 27011T.</title>
        <authorList>
            <person name="Sombolestani A."/>
        </authorList>
    </citation>
    <scope>NUCLEOTIDE SEQUENCE [LARGE SCALE GENOMIC DNA]</scope>
    <source>
        <strain evidence="10 11">NBRC 102526</strain>
    </source>
</reference>
<dbReference type="Gene3D" id="3.40.109.10">
    <property type="entry name" value="NADH Oxidase"/>
    <property type="match status" value="1"/>
</dbReference>
<evidence type="ECO:0000313" key="10">
    <source>
        <dbReference type="EMBL" id="MCO6161096.1"/>
    </source>
</evidence>
<dbReference type="EMBL" id="JAMXQU010000014">
    <property type="protein sequence ID" value="MCO6161096.1"/>
    <property type="molecule type" value="Genomic_DNA"/>
</dbReference>
<evidence type="ECO:0000256" key="7">
    <source>
        <dbReference type="ARBA" id="ARBA00023027"/>
    </source>
</evidence>
<keyword evidence="11" id="KW-1185">Reference proteome</keyword>
<comment type="similarity">
    <text evidence="2 8">Belongs to the nitroreductase family.</text>
</comment>
<dbReference type="InterPro" id="IPR029479">
    <property type="entry name" value="Nitroreductase"/>
</dbReference>
<dbReference type="RefSeq" id="WP_252850066.1">
    <property type="nucleotide sequence ID" value="NZ_BAPW01000001.1"/>
</dbReference>
<dbReference type="PANTHER" id="PTHR43821">
    <property type="entry name" value="NAD(P)H NITROREDUCTASE YDJA-RELATED"/>
    <property type="match status" value="1"/>
</dbReference>
<evidence type="ECO:0000256" key="5">
    <source>
        <dbReference type="ARBA" id="ARBA00022857"/>
    </source>
</evidence>
<keyword evidence="5 8" id="KW-0521">NADP</keyword>
<dbReference type="PANTHER" id="PTHR43821:SF1">
    <property type="entry name" value="NAD(P)H NITROREDUCTASE YDJA-RELATED"/>
    <property type="match status" value="1"/>
</dbReference>
<dbReference type="InterPro" id="IPR000415">
    <property type="entry name" value="Nitroreductase-like"/>
</dbReference>
<evidence type="ECO:0000256" key="1">
    <source>
        <dbReference type="ARBA" id="ARBA00001917"/>
    </source>
</evidence>
<evidence type="ECO:0000256" key="2">
    <source>
        <dbReference type="ARBA" id="ARBA00007118"/>
    </source>
</evidence>
<dbReference type="CDD" id="cd02135">
    <property type="entry name" value="YdjA-like"/>
    <property type="match status" value="1"/>
</dbReference>
<dbReference type="EC" id="1.-.-.-" evidence="8"/>
<dbReference type="InterPro" id="IPR052530">
    <property type="entry name" value="NAD(P)H_nitroreductase"/>
</dbReference>
<evidence type="ECO:0000256" key="6">
    <source>
        <dbReference type="ARBA" id="ARBA00023002"/>
    </source>
</evidence>
<dbReference type="Proteomes" id="UP001523401">
    <property type="component" value="Unassembled WGS sequence"/>
</dbReference>
<gene>
    <name evidence="10" type="ORF">NF685_13730</name>
</gene>
<keyword evidence="7 8" id="KW-0520">NAD</keyword>
<proteinExistence type="inferred from homology"/>
<accession>A0ABT1CJP7</accession>
<feature type="domain" description="Nitroreductase" evidence="9">
    <location>
        <begin position="16"/>
        <end position="170"/>
    </location>
</feature>
<evidence type="ECO:0000256" key="4">
    <source>
        <dbReference type="ARBA" id="ARBA00022643"/>
    </source>
</evidence>
<keyword evidence="6 8" id="KW-0560">Oxidoreductase</keyword>
<organism evidence="10 11">
    <name type="scientific">Asaia lannensis NBRC 102526</name>
    <dbReference type="NCBI Taxonomy" id="1307926"/>
    <lineage>
        <taxon>Bacteria</taxon>
        <taxon>Pseudomonadati</taxon>
        <taxon>Pseudomonadota</taxon>
        <taxon>Alphaproteobacteria</taxon>
        <taxon>Acetobacterales</taxon>
        <taxon>Acetobacteraceae</taxon>
        <taxon>Asaia</taxon>
    </lineage>
</organism>
<evidence type="ECO:0000256" key="8">
    <source>
        <dbReference type="PIRNR" id="PIRNR000232"/>
    </source>
</evidence>
<dbReference type="Pfam" id="PF00881">
    <property type="entry name" value="Nitroreductase"/>
    <property type="match status" value="1"/>
</dbReference>
<evidence type="ECO:0000256" key="3">
    <source>
        <dbReference type="ARBA" id="ARBA00022630"/>
    </source>
</evidence>
<dbReference type="InterPro" id="IPR026021">
    <property type="entry name" value="YdjA-like"/>
</dbReference>
<sequence length="202" mass="21871">MSSAPASSPALDVLLSRASTDHLSAPAPDKEQIARILSAGLRAPDHGKIRPWRYIVIKGKHRAEFAEQVVKAMVALDPDVPQKKIEKRRQRFSEMPMIVALVMALEPDGKIPVLEQELSVGAATMNVLNALHAEGFGGFWVSSDFADQPCFREALGLTGTQSLAGFLFVGTPDKPVHGAKRPDIADYMAVWKGEPVSFGADK</sequence>
<dbReference type="SUPFAM" id="SSF55469">
    <property type="entry name" value="FMN-dependent nitroreductase-like"/>
    <property type="match status" value="1"/>
</dbReference>